<reference evidence="12 13" key="2">
    <citation type="submission" date="2018-08" db="EMBL/GenBank/DDBJ databases">
        <title>A genome reference for cultivated species of the human gut microbiota.</title>
        <authorList>
            <person name="Zou Y."/>
            <person name="Xue W."/>
            <person name="Luo G."/>
        </authorList>
    </citation>
    <scope>NUCLEOTIDE SEQUENCE [LARGE SCALE GENOMIC DNA]</scope>
    <source>
        <strain evidence="9 13">AF24-4</strain>
        <strain evidence="8 12">AF28-15</strain>
        <strain evidence="10 14">AM27-11</strain>
    </source>
</reference>
<dbReference type="SUPFAM" id="SSF49367">
    <property type="entry name" value="Superoxide reductase-like"/>
    <property type="match status" value="1"/>
</dbReference>
<evidence type="ECO:0000313" key="14">
    <source>
        <dbReference type="Proteomes" id="UP000286271"/>
    </source>
</evidence>
<dbReference type="Proteomes" id="UP000283738">
    <property type="component" value="Unassembled WGS sequence"/>
</dbReference>
<sequence>MEVKYYVCNHCGNIIEMVKDKGVPVICCGEAMHELKAGVTDAAVEKHVPVYTVDKQHVHVVVGETKHPMLEEHFIEWITLNTNQGIYRKQLTPGQEPVADFCLCDGEQVEEVYAYCNLHGLWKC</sequence>
<evidence type="ECO:0000256" key="4">
    <source>
        <dbReference type="ARBA" id="ARBA00022982"/>
    </source>
</evidence>
<keyword evidence="2" id="KW-0813">Transport</keyword>
<dbReference type="EC" id="1.15.1.2" evidence="7"/>
<dbReference type="Proteomes" id="UP000095453">
    <property type="component" value="Unassembled WGS sequence"/>
</dbReference>
<dbReference type="PANTHER" id="PTHR36541">
    <property type="entry name" value="SUPEROXIDE REDUCTASE-RELATED"/>
    <property type="match status" value="1"/>
</dbReference>
<comment type="similarity">
    <text evidence="1">Belongs to the desulfoferrodoxin family.</text>
</comment>
<reference evidence="7 11" key="1">
    <citation type="submission" date="2015-09" db="EMBL/GenBank/DDBJ databases">
        <authorList>
            <consortium name="Pathogen Informatics"/>
        </authorList>
    </citation>
    <scope>NUCLEOTIDE SEQUENCE [LARGE SCALE GENOMIC DNA]</scope>
    <source>
        <strain evidence="7 11">2789STDY5608887</strain>
    </source>
</reference>
<dbReference type="EMBL" id="QSKW01000006">
    <property type="protein sequence ID" value="RHE98770.1"/>
    <property type="molecule type" value="Genomic_DNA"/>
</dbReference>
<dbReference type="GO" id="GO:0050605">
    <property type="term" value="F:superoxide reductase activity"/>
    <property type="evidence" value="ECO:0007669"/>
    <property type="project" value="UniProtKB-EC"/>
</dbReference>
<dbReference type="PANTHER" id="PTHR36541:SF1">
    <property type="entry name" value="SUPEROXIDE REDUCTASE-RELATED"/>
    <property type="match status" value="1"/>
</dbReference>
<evidence type="ECO:0000256" key="1">
    <source>
        <dbReference type="ARBA" id="ARBA00005941"/>
    </source>
</evidence>
<name>A0A173SSE2_9FIRM</name>
<protein>
    <submittedName>
        <fullName evidence="7 8">Desulfoferrodoxin</fullName>
        <ecNumber evidence="7">1.15.1.2</ecNumber>
    </submittedName>
</protein>
<dbReference type="Gene3D" id="2.20.28.100">
    <property type="entry name" value="Desulphoferrodoxin, N-terminal domain"/>
    <property type="match status" value="1"/>
</dbReference>
<evidence type="ECO:0000313" key="12">
    <source>
        <dbReference type="Proteomes" id="UP000283738"/>
    </source>
</evidence>
<evidence type="ECO:0000256" key="5">
    <source>
        <dbReference type="ARBA" id="ARBA00023004"/>
    </source>
</evidence>
<evidence type="ECO:0000313" key="7">
    <source>
        <dbReference type="EMBL" id="CUM93382.1"/>
    </source>
</evidence>
<dbReference type="InterPro" id="IPR036073">
    <property type="entry name" value="Desulfoferrodoxin_Fe-bd_dom_sf"/>
</dbReference>
<keyword evidence="3" id="KW-0479">Metal-binding</keyword>
<dbReference type="Proteomes" id="UP000286271">
    <property type="component" value="Unassembled WGS sequence"/>
</dbReference>
<dbReference type="GO" id="GO:0005506">
    <property type="term" value="F:iron ion binding"/>
    <property type="evidence" value="ECO:0007669"/>
    <property type="project" value="InterPro"/>
</dbReference>
<evidence type="ECO:0000313" key="10">
    <source>
        <dbReference type="EMBL" id="RHE98770.1"/>
    </source>
</evidence>
<evidence type="ECO:0000313" key="9">
    <source>
        <dbReference type="EMBL" id="RGR70106.1"/>
    </source>
</evidence>
<dbReference type="EMBL" id="CYXX01000006">
    <property type="protein sequence ID" value="CUM93382.1"/>
    <property type="molecule type" value="Genomic_DNA"/>
</dbReference>
<evidence type="ECO:0000313" key="11">
    <source>
        <dbReference type="Proteomes" id="UP000095453"/>
    </source>
</evidence>
<dbReference type="EMBL" id="QRTF01000043">
    <property type="protein sequence ID" value="RGQ45788.1"/>
    <property type="molecule type" value="Genomic_DNA"/>
</dbReference>
<evidence type="ECO:0000256" key="2">
    <source>
        <dbReference type="ARBA" id="ARBA00022448"/>
    </source>
</evidence>
<organism evidence="7 11">
    <name type="scientific">Roseburia inulinivorans</name>
    <dbReference type="NCBI Taxonomy" id="360807"/>
    <lineage>
        <taxon>Bacteria</taxon>
        <taxon>Bacillati</taxon>
        <taxon>Bacillota</taxon>
        <taxon>Clostridia</taxon>
        <taxon>Lachnospirales</taxon>
        <taxon>Lachnospiraceae</taxon>
        <taxon>Roseburia</taxon>
    </lineage>
</organism>
<accession>A0A173SSE2</accession>
<dbReference type="NCBIfam" id="TIGR00332">
    <property type="entry name" value="neela_ferrous"/>
    <property type="match status" value="1"/>
</dbReference>
<feature type="domain" description="Desulfoferrodoxin ferrous iron-binding" evidence="6">
    <location>
        <begin position="41"/>
        <end position="123"/>
    </location>
</feature>
<dbReference type="Proteomes" id="UP000285820">
    <property type="component" value="Unassembled WGS sequence"/>
</dbReference>
<evidence type="ECO:0000256" key="3">
    <source>
        <dbReference type="ARBA" id="ARBA00022723"/>
    </source>
</evidence>
<keyword evidence="4" id="KW-0249">Electron transport</keyword>
<gene>
    <name evidence="7" type="primary">dfx_1</name>
    <name evidence="10" type="ORF">DW707_05330</name>
    <name evidence="9" type="ORF">DWY29_05420</name>
    <name evidence="8" type="ORF">DWY96_14820</name>
    <name evidence="7" type="ORF">ERS852444_01155</name>
</gene>
<dbReference type="RefSeq" id="WP_007888454.1">
    <property type="nucleotide sequence ID" value="NZ_CYXX01000006.1"/>
</dbReference>
<evidence type="ECO:0000313" key="8">
    <source>
        <dbReference type="EMBL" id="RGQ45788.1"/>
    </source>
</evidence>
<keyword evidence="5" id="KW-0408">Iron</keyword>
<dbReference type="Pfam" id="PF01880">
    <property type="entry name" value="Desulfoferrodox"/>
    <property type="match status" value="1"/>
</dbReference>
<dbReference type="EMBL" id="QRUN01000004">
    <property type="protein sequence ID" value="RGR70106.1"/>
    <property type="molecule type" value="Genomic_DNA"/>
</dbReference>
<dbReference type="GeneID" id="75162264"/>
<dbReference type="InterPro" id="IPR002742">
    <property type="entry name" value="Desulfoferrodoxin_Fe-bd_dom"/>
</dbReference>
<evidence type="ECO:0000259" key="6">
    <source>
        <dbReference type="Pfam" id="PF01880"/>
    </source>
</evidence>
<keyword evidence="7" id="KW-0560">Oxidoreductase</keyword>
<dbReference type="InterPro" id="IPR038094">
    <property type="entry name" value="Desulfoferrodoxin_N_sf"/>
</dbReference>
<dbReference type="SUPFAM" id="SSF57802">
    <property type="entry name" value="Rubredoxin-like"/>
    <property type="match status" value="1"/>
</dbReference>
<proteinExistence type="inferred from homology"/>
<dbReference type="InterPro" id="IPR051233">
    <property type="entry name" value="Desulfoferrodoxin_SOR"/>
</dbReference>
<evidence type="ECO:0000313" key="13">
    <source>
        <dbReference type="Proteomes" id="UP000285820"/>
    </source>
</evidence>
<dbReference type="AlphaFoldDB" id="A0A173SSE2"/>
<dbReference type="Gene3D" id="2.60.40.730">
    <property type="entry name" value="SOR catalytic domain"/>
    <property type="match status" value="1"/>
</dbReference>